<feature type="compositionally biased region" description="Polar residues" evidence="1">
    <location>
        <begin position="370"/>
        <end position="385"/>
    </location>
</feature>
<evidence type="ECO:0000256" key="1">
    <source>
        <dbReference type="SAM" id="MobiDB-lite"/>
    </source>
</evidence>
<reference evidence="2 3" key="1">
    <citation type="submission" date="2018-08" db="EMBL/GenBank/DDBJ databases">
        <authorList>
            <person name="Laetsch R D."/>
            <person name="Stevens L."/>
            <person name="Kumar S."/>
            <person name="Blaxter L. M."/>
        </authorList>
    </citation>
    <scope>NUCLEOTIDE SEQUENCE [LARGE SCALE GENOMIC DNA]</scope>
</reference>
<gene>
    <name evidence="2" type="ORF">NLS_LOCUS2931</name>
</gene>
<feature type="compositionally biased region" description="Polar residues" evidence="1">
    <location>
        <begin position="335"/>
        <end position="349"/>
    </location>
</feature>
<feature type="region of interest" description="Disordered" evidence="1">
    <location>
        <begin position="325"/>
        <end position="385"/>
    </location>
</feature>
<dbReference type="OMA" id="WINDPIE"/>
<organism evidence="2 3">
    <name type="scientific">Litomosoides sigmodontis</name>
    <name type="common">Filarial nematode worm</name>
    <dbReference type="NCBI Taxonomy" id="42156"/>
    <lineage>
        <taxon>Eukaryota</taxon>
        <taxon>Metazoa</taxon>
        <taxon>Ecdysozoa</taxon>
        <taxon>Nematoda</taxon>
        <taxon>Chromadorea</taxon>
        <taxon>Rhabditida</taxon>
        <taxon>Spirurina</taxon>
        <taxon>Spiruromorpha</taxon>
        <taxon>Filarioidea</taxon>
        <taxon>Onchocercidae</taxon>
        <taxon>Litomosoides</taxon>
    </lineage>
</organism>
<dbReference type="STRING" id="42156.A0A3P6SHL3"/>
<dbReference type="Proteomes" id="UP000277928">
    <property type="component" value="Unassembled WGS sequence"/>
</dbReference>
<dbReference type="OrthoDB" id="294251at2759"/>
<evidence type="ECO:0000313" key="2">
    <source>
        <dbReference type="EMBL" id="VDK75482.1"/>
    </source>
</evidence>
<sequence>NINEIVPNVIEMINLPISTAPVMEMCAVDDTLWLAAACKITVICTKSQVALVAQSQKSGCACDAKSEVRSLTTLRKFYISSLVSVHCSPMFENIRCMCPSSYGVWIATAHSEVLQLWKDDECVLMLDLGKEQYSNAPQRPTEITSVMCVREQVWIGTVDGYLLIYHIIPQHYQQAATNAAQFCDFPNNSYVYQTEKATYPAMSPPSKHDVQYDESAGEDASCFTSDIPRKTSARIDQTSRRYNVFREESDQSTVMLRGEDELKSCAIDQKPLIGIDSSLNSSSDSIYNEPLSKVPLRKHSAFLQSSVLKNNRKNTVRYWQTMDEGRSKNLGDGLASSSISRHLNLQSDDSFQERSREGHKSGTVKKRTNLDNSQKASPSSDIKENCSNQMFKLRRKDLEFDEFTQQEELNLAESNVEEKKTHEMGDAWRPKITLVLEMKLKISDKQVSCSAHTSIAGETVVITCTGNYGDTESILKWTIDQKGEDGRELWVNDPVADGSI</sequence>
<dbReference type="AlphaFoldDB" id="A0A3P6SHL3"/>
<proteinExistence type="predicted"/>
<evidence type="ECO:0000313" key="3">
    <source>
        <dbReference type="Proteomes" id="UP000277928"/>
    </source>
</evidence>
<dbReference type="EMBL" id="UYRX01000146">
    <property type="protein sequence ID" value="VDK75482.1"/>
    <property type="molecule type" value="Genomic_DNA"/>
</dbReference>
<feature type="compositionally biased region" description="Basic and acidic residues" evidence="1">
    <location>
        <begin position="351"/>
        <end position="360"/>
    </location>
</feature>
<feature type="non-terminal residue" evidence="2">
    <location>
        <position position="1"/>
    </location>
</feature>
<keyword evidence="3" id="KW-1185">Reference proteome</keyword>
<name>A0A3P6SHL3_LITSI</name>
<protein>
    <submittedName>
        <fullName evidence="2">Uncharacterized protein</fullName>
    </submittedName>
</protein>
<accession>A0A3P6SHL3</accession>